<evidence type="ECO:0000256" key="2">
    <source>
        <dbReference type="ARBA" id="ARBA00023002"/>
    </source>
</evidence>
<dbReference type="InterPro" id="IPR036291">
    <property type="entry name" value="NAD(P)-bd_dom_sf"/>
</dbReference>
<dbReference type="InterPro" id="IPR002225">
    <property type="entry name" value="3Beta_OHSteriod_DH/Estase"/>
</dbReference>
<name>A0A8U8B2C0_GEOPR</name>
<organism evidence="4 5">
    <name type="scientific">Geospiza parvula</name>
    <name type="common">Small tree-finch</name>
    <name type="synonym">Camarhynchus parvulus</name>
    <dbReference type="NCBI Taxonomy" id="87175"/>
    <lineage>
        <taxon>Eukaryota</taxon>
        <taxon>Metazoa</taxon>
        <taxon>Chordata</taxon>
        <taxon>Craniata</taxon>
        <taxon>Vertebrata</taxon>
        <taxon>Euteleostomi</taxon>
        <taxon>Archelosauria</taxon>
        <taxon>Archosauria</taxon>
        <taxon>Dinosauria</taxon>
        <taxon>Saurischia</taxon>
        <taxon>Theropoda</taxon>
        <taxon>Coelurosauria</taxon>
        <taxon>Aves</taxon>
        <taxon>Neognathae</taxon>
        <taxon>Neoaves</taxon>
        <taxon>Telluraves</taxon>
        <taxon>Australaves</taxon>
        <taxon>Passeriformes</taxon>
        <taxon>Thraupidae</taxon>
        <taxon>Camarhynchus</taxon>
    </lineage>
</organism>
<dbReference type="PANTHER" id="PTHR43245:SF51">
    <property type="entry name" value="SHORT CHAIN DEHYDROGENASE_REDUCTASE FAMILY 42E, MEMBER 2"/>
    <property type="match status" value="1"/>
</dbReference>
<dbReference type="Ensembl" id="ENSCPVT00000027556.1">
    <property type="protein sequence ID" value="ENSCPVP00000027506.1"/>
    <property type="gene ID" value="ENSCPVG00000017802.1"/>
</dbReference>
<dbReference type="Pfam" id="PF01073">
    <property type="entry name" value="3Beta_HSD"/>
    <property type="match status" value="2"/>
</dbReference>
<sequence length="376" mass="41838">MDFFGVFWDFHHSQYSQFNPSSFPVGFWAPQGLVMVVTGGSGFLGSHLAQVLLEAEPELRELRILDLDPDIRTVPERHREPQNAPNPPQKSGYFAVILGYFWDNFRLFLGWFWGVAGTKNVIRGCQAAGVPVLIFTSSMEVVGNWEILGGFWGDEDSPYPTRHSEPYPLSKAQAERLLLEANGKPVSGGGRLVTLSLRPTGIFGERHPLLELFYRRGRGLGGRVPLTLPPNAEHGRVYAGNVAWMHVLAARAARARPASVGGEFFFCYDGSPWVPYEDFNLLLLGPAGISGGPRVPRGLSGFLAWLNGALRAILGRFGVKWAPLLNPYTWAVASTPFSVRTAKAERKLGYRPLFSWEEARERTVRWVRTLGREKTG</sequence>
<accession>A0A8U8B2C0</accession>
<dbReference type="Gene3D" id="3.40.50.720">
    <property type="entry name" value="NAD(P)-binding Rossmann-like Domain"/>
    <property type="match status" value="2"/>
</dbReference>
<keyword evidence="2 3" id="KW-0560">Oxidoreductase</keyword>
<proteinExistence type="inferred from homology"/>
<dbReference type="SUPFAM" id="SSF51735">
    <property type="entry name" value="NAD(P)-binding Rossmann-fold domains"/>
    <property type="match status" value="1"/>
</dbReference>
<protein>
    <submittedName>
        <fullName evidence="4">Uncharacterized protein</fullName>
    </submittedName>
</protein>
<dbReference type="InterPro" id="IPR050177">
    <property type="entry name" value="Lipid_A_modif_metabolic_enz"/>
</dbReference>
<dbReference type="Proteomes" id="UP000694382">
    <property type="component" value="Unassembled WGS sequence"/>
</dbReference>
<reference evidence="4" key="1">
    <citation type="submission" date="2025-08" db="UniProtKB">
        <authorList>
            <consortium name="Ensembl"/>
        </authorList>
    </citation>
    <scope>IDENTIFICATION</scope>
</reference>
<keyword evidence="5" id="KW-1185">Reference proteome</keyword>
<evidence type="ECO:0000313" key="4">
    <source>
        <dbReference type="Ensembl" id="ENSCPVP00000027506.1"/>
    </source>
</evidence>
<dbReference type="GO" id="GO:0006694">
    <property type="term" value="P:steroid biosynthetic process"/>
    <property type="evidence" value="ECO:0007669"/>
    <property type="project" value="InterPro"/>
</dbReference>
<comment type="similarity">
    <text evidence="1 3">Belongs to the 3-beta-HSD family.</text>
</comment>
<reference evidence="4" key="2">
    <citation type="submission" date="2025-09" db="UniProtKB">
        <authorList>
            <consortium name="Ensembl"/>
        </authorList>
    </citation>
    <scope>IDENTIFICATION</scope>
</reference>
<dbReference type="PANTHER" id="PTHR43245">
    <property type="entry name" value="BIFUNCTIONAL POLYMYXIN RESISTANCE PROTEIN ARNA"/>
    <property type="match status" value="1"/>
</dbReference>
<evidence type="ECO:0000313" key="5">
    <source>
        <dbReference type="Proteomes" id="UP000694382"/>
    </source>
</evidence>
<dbReference type="GO" id="GO:0016616">
    <property type="term" value="F:oxidoreductase activity, acting on the CH-OH group of donors, NAD or NADP as acceptor"/>
    <property type="evidence" value="ECO:0007669"/>
    <property type="project" value="InterPro"/>
</dbReference>
<evidence type="ECO:0000256" key="3">
    <source>
        <dbReference type="RuleBase" id="RU004475"/>
    </source>
</evidence>
<evidence type="ECO:0000256" key="1">
    <source>
        <dbReference type="ARBA" id="ARBA00009219"/>
    </source>
</evidence>
<dbReference type="AlphaFoldDB" id="A0A8U8B2C0"/>